<keyword evidence="1" id="KW-0472">Membrane</keyword>
<dbReference type="Proteomes" id="UP000009080">
    <property type="component" value="Chromosome"/>
</dbReference>
<accession>C5BPJ7</accession>
<keyword evidence="4" id="KW-1185">Reference proteome</keyword>
<feature type="transmembrane region" description="Helical" evidence="1">
    <location>
        <begin position="85"/>
        <end position="104"/>
    </location>
</feature>
<dbReference type="RefSeq" id="WP_015818331.1">
    <property type="nucleotide sequence ID" value="NC_012997.1"/>
</dbReference>
<dbReference type="OrthoDB" id="9788724at2"/>
<dbReference type="InterPro" id="IPR032176">
    <property type="entry name" value="DUF5009"/>
</dbReference>
<feature type="transmembrane region" description="Helical" evidence="1">
    <location>
        <begin position="137"/>
        <end position="158"/>
    </location>
</feature>
<feature type="transmembrane region" description="Helical" evidence="1">
    <location>
        <begin position="286"/>
        <end position="304"/>
    </location>
</feature>
<dbReference type="Pfam" id="PF16401">
    <property type="entry name" value="DUF5009"/>
    <property type="match status" value="1"/>
</dbReference>
<dbReference type="EMBL" id="CP001614">
    <property type="protein sequence ID" value="ACR12219.1"/>
    <property type="molecule type" value="Genomic_DNA"/>
</dbReference>
<feature type="transmembrane region" description="Helical" evidence="1">
    <location>
        <begin position="187"/>
        <end position="205"/>
    </location>
</feature>
<dbReference type="HOGENOM" id="CLU_029171_4_0_6"/>
<sequence length="354" mass="39356">MNERSLALDALRGITLAMMILVNTPGSWSHVYPPLLHANWHGVTPTDFVFPFFLFIVGCALFFSNRKNHQLDIYTHALKIFRRTVLLLLAGLGLHAYLYSGTFAEFRLPGVLQRIALAYGAAAFIVWLPVRARIGSSLILLLLYIGIFALASGGYTLVANPVRHLDLWVLGAGHLWQGKGIAFDPEGLLSTLPAIVTVLSGYEATRIIVERTTQQKVLVIIAALAIGMALLLHPWVPINKYLWTSSYVLLTSGVAVLVLVALMQLESFRPVRPAYRAFAVYGENPLLIYILAGLWVKSLLAFSVGNSNLYAAFYHLLSLYFSDINASLVFAIFHVVLFWLIALWLHNRGILVRL</sequence>
<reference evidence="3 4" key="1">
    <citation type="journal article" date="2009" name="PLoS ONE">
        <title>The complete genome of Teredinibacter turnerae T7901: an intracellular endosymbiont of marine wood-boring bivalves (shipworms).</title>
        <authorList>
            <person name="Yang J.C."/>
            <person name="Madupu R."/>
            <person name="Durkin A.S."/>
            <person name="Ekborg N.A."/>
            <person name="Pedamallu C.S."/>
            <person name="Hostetler J.B."/>
            <person name="Radune D."/>
            <person name="Toms B.S."/>
            <person name="Henrissat B."/>
            <person name="Coutinho P.M."/>
            <person name="Schwarz S."/>
            <person name="Field L."/>
            <person name="Trindade-Silva A.E."/>
            <person name="Soares C.A.G."/>
            <person name="Elshahawi S."/>
            <person name="Hanora A."/>
            <person name="Schmidt E.W."/>
            <person name="Haygood M.G."/>
            <person name="Posfai J."/>
            <person name="Benner J."/>
            <person name="Madinger C."/>
            <person name="Nove J."/>
            <person name="Anton B."/>
            <person name="Chaudhary K."/>
            <person name="Foster J."/>
            <person name="Holman A."/>
            <person name="Kumar S."/>
            <person name="Lessard P.A."/>
            <person name="Luyten Y.A."/>
            <person name="Slatko B."/>
            <person name="Wood N."/>
            <person name="Wu B."/>
            <person name="Teplitski M."/>
            <person name="Mougous J.D."/>
            <person name="Ward N."/>
            <person name="Eisen J.A."/>
            <person name="Badger J.H."/>
            <person name="Distel D.L."/>
        </authorList>
    </citation>
    <scope>NUCLEOTIDE SEQUENCE [LARGE SCALE GENOMIC DNA]</scope>
    <source>
        <strain evidence="4">ATCC 39867 / T7901</strain>
    </source>
</reference>
<dbReference type="PANTHER" id="PTHR31061">
    <property type="entry name" value="LD22376P"/>
    <property type="match status" value="1"/>
</dbReference>
<protein>
    <submittedName>
        <fullName evidence="3">Membrane protein</fullName>
    </submittedName>
</protein>
<keyword evidence="1" id="KW-0812">Transmembrane</keyword>
<evidence type="ECO:0000259" key="2">
    <source>
        <dbReference type="Pfam" id="PF16401"/>
    </source>
</evidence>
<gene>
    <name evidence="3" type="ordered locus">TERTU_0813</name>
</gene>
<feature type="transmembrane region" description="Helical" evidence="1">
    <location>
        <begin position="7"/>
        <end position="28"/>
    </location>
</feature>
<dbReference type="KEGG" id="ttu:TERTU_0813"/>
<feature type="transmembrane region" description="Helical" evidence="1">
    <location>
        <begin position="324"/>
        <end position="345"/>
    </location>
</feature>
<feature type="transmembrane region" description="Helical" evidence="1">
    <location>
        <begin position="110"/>
        <end position="130"/>
    </location>
</feature>
<proteinExistence type="predicted"/>
<feature type="transmembrane region" description="Helical" evidence="1">
    <location>
        <begin position="217"/>
        <end position="236"/>
    </location>
</feature>
<name>C5BPJ7_TERTT</name>
<feature type="transmembrane region" description="Helical" evidence="1">
    <location>
        <begin position="48"/>
        <end position="64"/>
    </location>
</feature>
<dbReference type="PANTHER" id="PTHR31061:SF24">
    <property type="entry name" value="LD22376P"/>
    <property type="match status" value="1"/>
</dbReference>
<organism evidence="3 4">
    <name type="scientific">Teredinibacter turnerae (strain ATCC 39867 / T7901)</name>
    <dbReference type="NCBI Taxonomy" id="377629"/>
    <lineage>
        <taxon>Bacteria</taxon>
        <taxon>Pseudomonadati</taxon>
        <taxon>Pseudomonadota</taxon>
        <taxon>Gammaproteobacteria</taxon>
        <taxon>Cellvibrionales</taxon>
        <taxon>Cellvibrionaceae</taxon>
        <taxon>Teredinibacter</taxon>
    </lineage>
</organism>
<dbReference type="STRING" id="377629.TERTU_0813"/>
<keyword evidence="1" id="KW-1133">Transmembrane helix</keyword>
<dbReference type="eggNOG" id="COG4299">
    <property type="taxonomic scope" value="Bacteria"/>
</dbReference>
<evidence type="ECO:0000313" key="3">
    <source>
        <dbReference type="EMBL" id="ACR12219.1"/>
    </source>
</evidence>
<evidence type="ECO:0000256" key="1">
    <source>
        <dbReference type="SAM" id="Phobius"/>
    </source>
</evidence>
<feature type="domain" description="DUF5009" evidence="2">
    <location>
        <begin position="5"/>
        <end position="96"/>
    </location>
</feature>
<feature type="transmembrane region" description="Helical" evidence="1">
    <location>
        <begin position="242"/>
        <end position="265"/>
    </location>
</feature>
<dbReference type="AlphaFoldDB" id="C5BPJ7"/>
<evidence type="ECO:0000313" key="4">
    <source>
        <dbReference type="Proteomes" id="UP000009080"/>
    </source>
</evidence>